<dbReference type="GeneID" id="300940873"/>
<dbReference type="EC" id="3.1.3.-" evidence="10"/>
<evidence type="ECO:0000256" key="4">
    <source>
        <dbReference type="ARBA" id="ARBA00022490"/>
    </source>
</evidence>
<keyword evidence="4 10" id="KW-0963">Cytoplasm</keyword>
<evidence type="ECO:0000313" key="14">
    <source>
        <dbReference type="Proteomes" id="UP000198329"/>
    </source>
</evidence>
<dbReference type="SUPFAM" id="SSF75708">
    <property type="entry name" value="Chemotaxis phosphatase CheZ"/>
    <property type="match status" value="1"/>
</dbReference>
<dbReference type="InterPro" id="IPR050992">
    <property type="entry name" value="CheZ_family_phosphatases"/>
</dbReference>
<comment type="subunit">
    <text evidence="10">Homodimer.</text>
</comment>
<keyword evidence="14" id="KW-1185">Reference proteome</keyword>
<dbReference type="GO" id="GO:0097588">
    <property type="term" value="P:archaeal or bacterial-type flagellum-dependent cell motility"/>
    <property type="evidence" value="ECO:0007669"/>
    <property type="project" value="UniProtKB-KW"/>
</dbReference>
<keyword evidence="7 10" id="KW-0378">Hydrolase</keyword>
<dbReference type="PANTHER" id="PTHR43693:SF1">
    <property type="entry name" value="PROTEIN PHOSPHATASE CHEZ"/>
    <property type="match status" value="1"/>
</dbReference>
<dbReference type="InterPro" id="IPR007439">
    <property type="entry name" value="Chemotax_Pase_CheZ"/>
</dbReference>
<dbReference type="GO" id="GO:0006935">
    <property type="term" value="P:chemotaxis"/>
    <property type="evidence" value="ECO:0007669"/>
    <property type="project" value="UniProtKB-KW"/>
</dbReference>
<evidence type="ECO:0000256" key="9">
    <source>
        <dbReference type="ARBA" id="ARBA00029599"/>
    </source>
</evidence>
<evidence type="ECO:0000313" key="13">
    <source>
        <dbReference type="EMBL" id="ASM53212.1"/>
    </source>
</evidence>
<dbReference type="GO" id="GO:0005737">
    <property type="term" value="C:cytoplasm"/>
    <property type="evidence" value="ECO:0007669"/>
    <property type="project" value="UniProtKB-SubCell"/>
</dbReference>
<evidence type="ECO:0000256" key="8">
    <source>
        <dbReference type="ARBA" id="ARBA00022912"/>
    </source>
</evidence>
<dbReference type="Gene3D" id="1.10.287.500">
    <property type="entry name" value="Helix hairpin bin"/>
    <property type="match status" value="1"/>
</dbReference>
<evidence type="ECO:0000256" key="1">
    <source>
        <dbReference type="ARBA" id="ARBA00004496"/>
    </source>
</evidence>
<dbReference type="GO" id="GO:0009288">
    <property type="term" value="C:bacterial-type flagellum"/>
    <property type="evidence" value="ECO:0007669"/>
    <property type="project" value="InterPro"/>
</dbReference>
<protein>
    <recommendedName>
        <fullName evidence="3 10">Protein phosphatase CheZ</fullName>
        <ecNumber evidence="10">3.1.3.-</ecNumber>
    </recommendedName>
    <alternativeName>
        <fullName evidence="9 10">Chemotaxis protein CheZ</fullName>
    </alternativeName>
</protein>
<gene>
    <name evidence="13" type="primary">cheZ</name>
    <name evidence="13" type="ORF">PNIG_a0979</name>
</gene>
<evidence type="ECO:0000256" key="7">
    <source>
        <dbReference type="ARBA" id="ARBA00022801"/>
    </source>
</evidence>
<keyword evidence="5 10" id="KW-0145">Chemotaxis</keyword>
<evidence type="ECO:0000256" key="10">
    <source>
        <dbReference type="PIRNR" id="PIRNR002884"/>
    </source>
</evidence>
<comment type="subcellular location">
    <subcellularLocation>
        <location evidence="1 10">Cytoplasm</location>
    </subcellularLocation>
</comment>
<dbReference type="GO" id="GO:0004721">
    <property type="term" value="F:phosphoprotein phosphatase activity"/>
    <property type="evidence" value="ECO:0007669"/>
    <property type="project" value="UniProtKB-KW"/>
</dbReference>
<dbReference type="RefSeq" id="WP_011327504.1">
    <property type="nucleotide sequence ID" value="NZ_BJXZ01000003.1"/>
</dbReference>
<proteinExistence type="inferred from homology"/>
<feature type="region of interest" description="Disordered" evidence="12">
    <location>
        <begin position="220"/>
        <end position="241"/>
    </location>
</feature>
<dbReference type="PIRSF" id="PIRSF002884">
    <property type="entry name" value="CheZ"/>
    <property type="match status" value="1"/>
</dbReference>
<keyword evidence="8 10" id="KW-0904">Protein phosphatase</keyword>
<keyword evidence="6 10" id="KW-0283">Flagellar rotation</keyword>
<evidence type="ECO:0000256" key="2">
    <source>
        <dbReference type="ARBA" id="ARBA00005908"/>
    </source>
</evidence>
<dbReference type="AlphaFoldDB" id="A0AAC9UHV3"/>
<dbReference type="GO" id="GO:0050920">
    <property type="term" value="P:regulation of chemotaxis"/>
    <property type="evidence" value="ECO:0007669"/>
    <property type="project" value="InterPro"/>
</dbReference>
<evidence type="ECO:0000256" key="6">
    <source>
        <dbReference type="ARBA" id="ARBA00022779"/>
    </source>
</evidence>
<evidence type="ECO:0000256" key="5">
    <source>
        <dbReference type="ARBA" id="ARBA00022500"/>
    </source>
</evidence>
<name>A0AAC9UHV3_9GAMM</name>
<organism evidence="13 14">
    <name type="scientific">Pseudoalteromonas nigrifaciens</name>
    <dbReference type="NCBI Taxonomy" id="28109"/>
    <lineage>
        <taxon>Bacteria</taxon>
        <taxon>Pseudomonadati</taxon>
        <taxon>Pseudomonadota</taxon>
        <taxon>Gammaproteobacteria</taxon>
        <taxon>Alteromonadales</taxon>
        <taxon>Pseudoalteromonadaceae</taxon>
        <taxon>Pseudoalteromonas</taxon>
    </lineage>
</organism>
<comment type="similarity">
    <text evidence="2 10">Belongs to the CheZ family.</text>
</comment>
<reference evidence="13 14" key="1">
    <citation type="submission" date="2015-03" db="EMBL/GenBank/DDBJ databases">
        <authorList>
            <person name="Xie B.-B."/>
            <person name="Rong J.-C."/>
            <person name="Qin Q.-L."/>
            <person name="Zhang Y.-Z."/>
        </authorList>
    </citation>
    <scope>NUCLEOTIDE SEQUENCE [LARGE SCALE GENOMIC DNA]</scope>
    <source>
        <strain evidence="13 14">KMM 661</strain>
    </source>
</reference>
<dbReference type="EMBL" id="CP011036">
    <property type="protein sequence ID" value="ASM53212.1"/>
    <property type="molecule type" value="Genomic_DNA"/>
</dbReference>
<feature type="site" description="Enhances dephosphorylation of CheY-P" evidence="11">
    <location>
        <position position="175"/>
    </location>
</feature>
<dbReference type="KEGG" id="png:PNIG_a0979"/>
<dbReference type="Proteomes" id="UP000198329">
    <property type="component" value="Chromosome I"/>
</dbReference>
<comment type="function">
    <text evidence="10">Plays an important role in bacterial chemotaxis signal transduction pathway by accelerating the dephosphorylation of phosphorylated CheY (CheY-P).</text>
</comment>
<dbReference type="Pfam" id="PF04344">
    <property type="entry name" value="CheZ"/>
    <property type="match status" value="1"/>
</dbReference>
<accession>A0AAC9UHV3</accession>
<sequence length="253" mass="28381">MSAPAAPQITLEQARQLVTFLENGEQHKADQLILETASQEQSYLFAEVGKLTRQLHESLKGFELDTRITDLTTDAIPDAKKRLNYVIEMTENAANKTMDAVEASLPLAQQLADDISHIKPTWDRLMSRDLELGEFKTLCHSIDKFMNSSHLKTDELQVLMTNVLMAQDYQDLTGQVIRRVIELVREVEESLIHLLTAFAAQDENDNQEQQKTENSIAAQALAGPEGPIIDKESRDDVVSDQDEVDDLLSSLGF</sequence>
<dbReference type="PANTHER" id="PTHR43693">
    <property type="entry name" value="PROTEIN PHOSPHATASE CHEZ"/>
    <property type="match status" value="1"/>
</dbReference>
<evidence type="ECO:0000256" key="11">
    <source>
        <dbReference type="PIRSR" id="PIRSR002884-1"/>
    </source>
</evidence>
<feature type="compositionally biased region" description="Basic and acidic residues" evidence="12">
    <location>
        <begin position="228"/>
        <end position="237"/>
    </location>
</feature>
<evidence type="ECO:0000256" key="3">
    <source>
        <dbReference type="ARBA" id="ARBA00018484"/>
    </source>
</evidence>
<evidence type="ECO:0000256" key="12">
    <source>
        <dbReference type="SAM" id="MobiDB-lite"/>
    </source>
</evidence>